<dbReference type="Proteomes" id="UP000199239">
    <property type="component" value="Unassembled WGS sequence"/>
</dbReference>
<dbReference type="EMBL" id="FPAJ01000001">
    <property type="protein sequence ID" value="SFS45609.1"/>
    <property type="molecule type" value="Genomic_DNA"/>
</dbReference>
<protein>
    <submittedName>
        <fullName evidence="1">Uncharacterized protein</fullName>
    </submittedName>
</protein>
<reference evidence="2" key="1">
    <citation type="submission" date="2016-10" db="EMBL/GenBank/DDBJ databases">
        <authorList>
            <person name="Varghese N."/>
            <person name="Submissions S."/>
        </authorList>
    </citation>
    <scope>NUCLEOTIDE SEQUENCE [LARGE SCALE GENOMIC DNA]</scope>
    <source>
        <strain evidence="2">DSM 23422</strain>
    </source>
</reference>
<evidence type="ECO:0000313" key="1">
    <source>
        <dbReference type="EMBL" id="SFS45609.1"/>
    </source>
</evidence>
<sequence>MLETRFEKALSSDRVFPQVFASAGGNFNRVPSKERATVKRICTFLFVQRFVEINRSDLLVFCPSRNAPLKIDSWLLRTASNLPNVLPENAHQAEKMLAEICKLYPLLRIDEWSVDFCSVGLIHIGLSKAETRCLEVIDGWSLCLPDNKLPNDFGASINSIAAQLARDASADGCKKRGPGRTRKVDGLVDRLIRLYPNGIPNKTANQITRDLRQNGQTDFSDTTLRNALSQAKIILKT</sequence>
<accession>A0A1I6PZE8</accession>
<evidence type="ECO:0000313" key="2">
    <source>
        <dbReference type="Proteomes" id="UP000199239"/>
    </source>
</evidence>
<dbReference type="RefSeq" id="WP_093914682.1">
    <property type="nucleotide sequence ID" value="NZ_FPAJ01000001.1"/>
</dbReference>
<dbReference type="AlphaFoldDB" id="A0A1I6PZE8"/>
<gene>
    <name evidence="1" type="ORF">SAMN04488040_0420</name>
</gene>
<name>A0A1I6PZE8_9RHOB</name>
<dbReference type="STRING" id="394264.SAMN04488040_0420"/>
<organism evidence="1 2">
    <name type="scientific">Sulfitobacter marinus</name>
    <dbReference type="NCBI Taxonomy" id="394264"/>
    <lineage>
        <taxon>Bacteria</taxon>
        <taxon>Pseudomonadati</taxon>
        <taxon>Pseudomonadota</taxon>
        <taxon>Alphaproteobacteria</taxon>
        <taxon>Rhodobacterales</taxon>
        <taxon>Roseobacteraceae</taxon>
        <taxon>Sulfitobacter</taxon>
    </lineage>
</organism>
<dbReference type="OrthoDB" id="9847637at2"/>
<proteinExistence type="predicted"/>
<keyword evidence="2" id="KW-1185">Reference proteome</keyword>